<feature type="region of interest" description="Disordered" evidence="1">
    <location>
        <begin position="1"/>
        <end position="48"/>
    </location>
</feature>
<dbReference type="GeneID" id="37200065"/>
<dbReference type="RefSeq" id="XP_025548003.1">
    <property type="nucleotide sequence ID" value="XM_025695776.1"/>
</dbReference>
<protein>
    <submittedName>
        <fullName evidence="2">Uncharacterized protein</fullName>
    </submittedName>
</protein>
<dbReference type="EMBL" id="KZ824309">
    <property type="protein sequence ID" value="RAL08849.1"/>
    <property type="molecule type" value="Genomic_DNA"/>
</dbReference>
<sequence>MADKKNQAADRAVANGPAEDQLPAYTPHPTAESPFDFPCTSASSHQPRLQQPIAIPQTAPTPTAPFLDAYAPPLLQYGITPETWRAFLHTLSAFLAAKVSDQALAHAADIGRQVGDVPKRFGQGTLDHARAVKNNVRDAARDGRFVSAALGAVGGAITLPVGTALRAVGATVSLPGAAVRAVAQKPQSPGERAAAYVAAANVKWLRERRLRACLADTASLARRLGWGDDAVRLLERAHAVANGEGSAAAQLAALEDCLCPLEVFTGSTLHLGVDMLWLVVEPEKDGGVGSAKS</sequence>
<dbReference type="PANTHER" id="PTHR38887">
    <property type="entry name" value="CHROMOSOME 21, WHOLE GENOME SHOTGUN SEQUENCE"/>
    <property type="match status" value="1"/>
</dbReference>
<evidence type="ECO:0000313" key="2">
    <source>
        <dbReference type="EMBL" id="RAL08849.1"/>
    </source>
</evidence>
<dbReference type="Proteomes" id="UP000248961">
    <property type="component" value="Unassembled WGS sequence"/>
</dbReference>
<reference evidence="2 3" key="1">
    <citation type="submission" date="2018-02" db="EMBL/GenBank/DDBJ databases">
        <title>The genomes of Aspergillus section Nigri reveals drivers in fungal speciation.</title>
        <authorList>
            <consortium name="DOE Joint Genome Institute"/>
            <person name="Vesth T.C."/>
            <person name="Nybo J."/>
            <person name="Theobald S."/>
            <person name="Brandl J."/>
            <person name="Frisvad J.C."/>
            <person name="Nielsen K.F."/>
            <person name="Lyhne E.K."/>
            <person name="Kogle M.E."/>
            <person name="Kuo A."/>
            <person name="Riley R."/>
            <person name="Clum A."/>
            <person name="Nolan M."/>
            <person name="Lipzen A."/>
            <person name="Salamov A."/>
            <person name="Henrissat B."/>
            <person name="Wiebenga A."/>
            <person name="De vries R.P."/>
            <person name="Grigoriev I.V."/>
            <person name="Mortensen U.H."/>
            <person name="Andersen M.R."/>
            <person name="Baker S.E."/>
        </authorList>
    </citation>
    <scope>NUCLEOTIDE SEQUENCE [LARGE SCALE GENOMIC DNA]</scope>
    <source>
        <strain evidence="2 3">CBS 101889</strain>
    </source>
</reference>
<organism evidence="2 3">
    <name type="scientific">Aspergillus homomorphus (strain CBS 101889)</name>
    <dbReference type="NCBI Taxonomy" id="1450537"/>
    <lineage>
        <taxon>Eukaryota</taxon>
        <taxon>Fungi</taxon>
        <taxon>Dikarya</taxon>
        <taxon>Ascomycota</taxon>
        <taxon>Pezizomycotina</taxon>
        <taxon>Eurotiomycetes</taxon>
        <taxon>Eurotiomycetidae</taxon>
        <taxon>Eurotiales</taxon>
        <taxon>Aspergillaceae</taxon>
        <taxon>Aspergillus</taxon>
        <taxon>Aspergillus subgen. Circumdati</taxon>
    </lineage>
</organism>
<evidence type="ECO:0000313" key="3">
    <source>
        <dbReference type="Proteomes" id="UP000248961"/>
    </source>
</evidence>
<dbReference type="STRING" id="1450537.A0A395HMY7"/>
<dbReference type="AlphaFoldDB" id="A0A395HMY7"/>
<proteinExistence type="predicted"/>
<name>A0A395HMY7_ASPHC</name>
<keyword evidence="3" id="KW-1185">Reference proteome</keyword>
<evidence type="ECO:0000256" key="1">
    <source>
        <dbReference type="SAM" id="MobiDB-lite"/>
    </source>
</evidence>
<dbReference type="VEuPathDB" id="FungiDB:BO97DRAFT_408094"/>
<dbReference type="OrthoDB" id="37659at2759"/>
<dbReference type="PANTHER" id="PTHR38887:SF1">
    <property type="entry name" value="RAS MODIFICATION PROTEIN ERF4"/>
    <property type="match status" value="1"/>
</dbReference>
<accession>A0A395HMY7</accession>
<dbReference type="InterPro" id="IPR053221">
    <property type="entry name" value="Burnettramic_acid_biosynth"/>
</dbReference>
<gene>
    <name evidence="2" type="ORF">BO97DRAFT_408094</name>
</gene>